<proteinExistence type="predicted"/>
<feature type="transmembrane region" description="Helical" evidence="2">
    <location>
        <begin position="58"/>
        <end position="79"/>
    </location>
</feature>
<feature type="transmembrane region" description="Helical" evidence="2">
    <location>
        <begin position="158"/>
        <end position="181"/>
    </location>
</feature>
<evidence type="ECO:0000313" key="4">
    <source>
        <dbReference type="Proteomes" id="UP001162131"/>
    </source>
</evidence>
<feature type="compositionally biased region" description="Polar residues" evidence="1">
    <location>
        <begin position="269"/>
        <end position="283"/>
    </location>
</feature>
<protein>
    <recommendedName>
        <fullName evidence="5">MARVEL domain-containing protein</fullName>
    </recommendedName>
</protein>
<gene>
    <name evidence="3" type="ORF">BSTOLATCC_MIC24241</name>
</gene>
<dbReference type="EMBL" id="CAJZBQ010000023">
    <property type="protein sequence ID" value="CAG9319691.1"/>
    <property type="molecule type" value="Genomic_DNA"/>
</dbReference>
<reference evidence="3" key="1">
    <citation type="submission" date="2021-09" db="EMBL/GenBank/DDBJ databases">
        <authorList>
            <consortium name="AG Swart"/>
            <person name="Singh M."/>
            <person name="Singh A."/>
            <person name="Seah K."/>
            <person name="Emmerich C."/>
        </authorList>
    </citation>
    <scope>NUCLEOTIDE SEQUENCE</scope>
    <source>
        <strain evidence="3">ATCC30299</strain>
    </source>
</reference>
<evidence type="ECO:0000256" key="2">
    <source>
        <dbReference type="SAM" id="Phobius"/>
    </source>
</evidence>
<feature type="compositionally biased region" description="Polar residues" evidence="1">
    <location>
        <begin position="231"/>
        <end position="263"/>
    </location>
</feature>
<keyword evidence="2" id="KW-0472">Membrane</keyword>
<comment type="caution">
    <text evidence="3">The sequence shown here is derived from an EMBL/GenBank/DDBJ whole genome shotgun (WGS) entry which is preliminary data.</text>
</comment>
<dbReference type="AlphaFoldDB" id="A0AAU9J308"/>
<organism evidence="3 4">
    <name type="scientific">Blepharisma stoltei</name>
    <dbReference type="NCBI Taxonomy" id="1481888"/>
    <lineage>
        <taxon>Eukaryota</taxon>
        <taxon>Sar</taxon>
        <taxon>Alveolata</taxon>
        <taxon>Ciliophora</taxon>
        <taxon>Postciliodesmatophora</taxon>
        <taxon>Heterotrichea</taxon>
        <taxon>Heterotrichida</taxon>
        <taxon>Blepharismidae</taxon>
        <taxon>Blepharisma</taxon>
    </lineage>
</organism>
<name>A0AAU9J308_9CILI</name>
<dbReference type="Proteomes" id="UP001162131">
    <property type="component" value="Unassembled WGS sequence"/>
</dbReference>
<sequence length="330" mass="38217">MLPEAQNNQNPGLFHAEIERTQKAIYWMSAILVILLIIFAEIGCIYRTICHTSEDIDIPAYVSHIFFPVLVITLAMTVLGYESAEVIYHDCLKPLRFVMIIWAILVIVLSVAEWIAGMVISGSSDRTDKWNELTPLSQKYYDNDVDNLNEDYRINMSIVCIFQIVAAVILLAIGISIWILYSKAPSGYLPRPIYEKLKDNLAQPVNQMGNPLIQPPEFAPQQENPLLRASDANNPEFNQQRYQNPSQDFRPQSPQEYDQQRYQSPLERSPNQFNQEIEMQRYQSPLERSPNQFPQENEMRGYQTPPQQRYGDYNQRNPLEPSQDQGSYNY</sequence>
<feature type="transmembrane region" description="Helical" evidence="2">
    <location>
        <begin position="24"/>
        <end position="46"/>
    </location>
</feature>
<accession>A0AAU9J308</accession>
<keyword evidence="2" id="KW-0812">Transmembrane</keyword>
<keyword evidence="2" id="KW-1133">Transmembrane helix</keyword>
<feature type="transmembrane region" description="Helical" evidence="2">
    <location>
        <begin position="99"/>
        <end position="120"/>
    </location>
</feature>
<feature type="region of interest" description="Disordered" evidence="1">
    <location>
        <begin position="228"/>
        <end position="330"/>
    </location>
</feature>
<keyword evidence="4" id="KW-1185">Reference proteome</keyword>
<evidence type="ECO:0000256" key="1">
    <source>
        <dbReference type="SAM" id="MobiDB-lite"/>
    </source>
</evidence>
<evidence type="ECO:0008006" key="5">
    <source>
        <dbReference type="Google" id="ProtNLM"/>
    </source>
</evidence>
<feature type="compositionally biased region" description="Polar residues" evidence="1">
    <location>
        <begin position="314"/>
        <end position="330"/>
    </location>
</feature>
<evidence type="ECO:0000313" key="3">
    <source>
        <dbReference type="EMBL" id="CAG9319691.1"/>
    </source>
</evidence>